<evidence type="ECO:0000259" key="4">
    <source>
        <dbReference type="PROSITE" id="PS50003"/>
    </source>
</evidence>
<dbReference type="FunFam" id="2.30.29.30:FF:000073">
    <property type="entry name" value="Pleckstrin homology domain-containing family B member 2"/>
    <property type="match status" value="1"/>
</dbReference>
<keyword evidence="3" id="KW-0812">Transmembrane</keyword>
<keyword evidence="2 3" id="KW-0472">Membrane</keyword>
<evidence type="ECO:0000256" key="1">
    <source>
        <dbReference type="ARBA" id="ARBA00004370"/>
    </source>
</evidence>
<feature type="transmembrane region" description="Helical" evidence="3">
    <location>
        <begin position="160"/>
        <end position="182"/>
    </location>
</feature>
<dbReference type="PROSITE" id="PS50003">
    <property type="entry name" value="PH_DOMAIN"/>
    <property type="match status" value="1"/>
</dbReference>
<reference evidence="5" key="1">
    <citation type="submission" date="2025-08" db="UniProtKB">
        <authorList>
            <consortium name="Ensembl"/>
        </authorList>
    </citation>
    <scope>IDENTIFICATION</scope>
</reference>
<keyword evidence="3" id="KW-1133">Transmembrane helix</keyword>
<evidence type="ECO:0000313" key="6">
    <source>
        <dbReference type="Proteomes" id="UP000694427"/>
    </source>
</evidence>
<dbReference type="AlphaFoldDB" id="A0A8C1QWS5"/>
<dbReference type="PANTHER" id="PTHR14309">
    <property type="entry name" value="EXPRESSED PROTEIN"/>
    <property type="match status" value="1"/>
</dbReference>
<feature type="domain" description="PH" evidence="4">
    <location>
        <begin position="2"/>
        <end position="109"/>
    </location>
</feature>
<dbReference type="Proteomes" id="UP000694427">
    <property type="component" value="Unplaced"/>
</dbReference>
<accession>A0A8C1QWS5</accession>
<keyword evidence="6" id="KW-1185">Reference proteome</keyword>
<dbReference type="SMART" id="SM00233">
    <property type="entry name" value="PH"/>
    <property type="match status" value="1"/>
</dbReference>
<evidence type="ECO:0000256" key="2">
    <source>
        <dbReference type="ARBA" id="ARBA00023136"/>
    </source>
</evidence>
<reference evidence="5" key="2">
    <citation type="submission" date="2025-09" db="UniProtKB">
        <authorList>
            <consortium name="Ensembl"/>
        </authorList>
    </citation>
    <scope>IDENTIFICATION</scope>
</reference>
<dbReference type="InterPro" id="IPR011993">
    <property type="entry name" value="PH-like_dom_sf"/>
</dbReference>
<organism evidence="5 6">
    <name type="scientific">Cyprinus carpio</name>
    <name type="common">Common carp</name>
    <dbReference type="NCBI Taxonomy" id="7962"/>
    <lineage>
        <taxon>Eukaryota</taxon>
        <taxon>Metazoa</taxon>
        <taxon>Chordata</taxon>
        <taxon>Craniata</taxon>
        <taxon>Vertebrata</taxon>
        <taxon>Euteleostomi</taxon>
        <taxon>Actinopterygii</taxon>
        <taxon>Neopterygii</taxon>
        <taxon>Teleostei</taxon>
        <taxon>Ostariophysi</taxon>
        <taxon>Cypriniformes</taxon>
        <taxon>Cyprinidae</taxon>
        <taxon>Cyprininae</taxon>
        <taxon>Cyprinus</taxon>
    </lineage>
</organism>
<comment type="subcellular location">
    <subcellularLocation>
        <location evidence="1">Membrane</location>
    </subcellularLocation>
</comment>
<dbReference type="Pfam" id="PF00169">
    <property type="entry name" value="PH"/>
    <property type="match status" value="1"/>
</dbReference>
<dbReference type="Gene3D" id="2.30.29.30">
    <property type="entry name" value="Pleckstrin-homology domain (PH domain)/Phosphotyrosine-binding domain (PTB)"/>
    <property type="match status" value="1"/>
</dbReference>
<dbReference type="SUPFAM" id="SSF50729">
    <property type="entry name" value="PH domain-like"/>
    <property type="match status" value="1"/>
</dbReference>
<proteinExistence type="predicted"/>
<dbReference type="GO" id="GO:0016020">
    <property type="term" value="C:membrane"/>
    <property type="evidence" value="ECO:0007669"/>
    <property type="project" value="UniProtKB-SubCell"/>
</dbReference>
<protein>
    <submittedName>
        <fullName evidence="5">Pleckstrin homology domain containing, family B (evectins) member 2</fullName>
    </submittedName>
</protein>
<dbReference type="CDD" id="cd13265">
    <property type="entry name" value="PH_evt"/>
    <property type="match status" value="1"/>
</dbReference>
<dbReference type="GO" id="GO:0045595">
    <property type="term" value="P:regulation of cell differentiation"/>
    <property type="evidence" value="ECO:0007669"/>
    <property type="project" value="TreeGrafter"/>
</dbReference>
<sequence length="223" mass="25286">MAFVKSGWLHRQSTILRRWKRNWFDLWSDGRLVFYDDQQRRDMEDEIHMKVDCINIRNASACRDLMPPEGKSKDSLLQIVCRDGRVISICADSADDALAWTMALQDARLNTMVQHPQVGFAEDSVALAPPPYSELNPTPQVIYLKENECIKITTEKKKKFYVDIQLMLFLIDICYLFPLGGYAPGVNHVIVQERRRDDTGDVALGMLAGAATGLALGSLFSVF</sequence>
<name>A0A8C1QWS5_CYPCA</name>
<evidence type="ECO:0000313" key="5">
    <source>
        <dbReference type="Ensembl" id="ENSCCRP00010070369.1"/>
    </source>
</evidence>
<dbReference type="InterPro" id="IPR001849">
    <property type="entry name" value="PH_domain"/>
</dbReference>
<evidence type="ECO:0000256" key="3">
    <source>
        <dbReference type="SAM" id="Phobius"/>
    </source>
</evidence>
<dbReference type="Ensembl" id="ENSCCRT00010077787.1">
    <property type="protein sequence ID" value="ENSCCRP00010070369.1"/>
    <property type="gene ID" value="ENSCCRG00010030511.1"/>
</dbReference>
<feature type="transmembrane region" description="Helical" evidence="3">
    <location>
        <begin position="202"/>
        <end position="222"/>
    </location>
</feature>
<dbReference type="PANTHER" id="PTHR14309:SF8">
    <property type="entry name" value="PLECKSTRIN HOMOLOGY DOMAIN-CONTAINING FAMILY B MEMBER 2"/>
    <property type="match status" value="1"/>
</dbReference>
<dbReference type="InterPro" id="IPR039680">
    <property type="entry name" value="PLEKHB1/2"/>
</dbReference>